<evidence type="ECO:0000313" key="11">
    <source>
        <dbReference type="EMBL" id="ADU66842.1"/>
    </source>
</evidence>
<dbReference type="STRING" id="653733.Selin_2122"/>
<evidence type="ECO:0000256" key="8">
    <source>
        <dbReference type="ARBA" id="ARBA00049929"/>
    </source>
</evidence>
<dbReference type="AlphaFoldDB" id="E6W388"/>
<dbReference type="PANTHER" id="PTHR43766">
    <property type="entry name" value="TRYPTOPHAN--TRNA LIGASE, MITOCHONDRIAL"/>
    <property type="match status" value="1"/>
</dbReference>
<keyword evidence="5 10" id="KW-0067">ATP-binding</keyword>
<dbReference type="EC" id="6.1.1.2" evidence="2 9"/>
<protein>
    <recommendedName>
        <fullName evidence="2 9">Tryptophan--tRNA ligase</fullName>
        <ecNumber evidence="2 9">6.1.1.2</ecNumber>
    </recommendedName>
</protein>
<dbReference type="HOGENOM" id="CLU_029244_0_0_0"/>
<keyword evidence="3 10" id="KW-0436">Ligase</keyword>
<dbReference type="PRINTS" id="PR01039">
    <property type="entry name" value="TRNASYNTHTRP"/>
</dbReference>
<evidence type="ECO:0000313" key="12">
    <source>
        <dbReference type="Proteomes" id="UP000002572"/>
    </source>
</evidence>
<evidence type="ECO:0000256" key="6">
    <source>
        <dbReference type="ARBA" id="ARBA00022917"/>
    </source>
</evidence>
<dbReference type="GO" id="GO:0005829">
    <property type="term" value="C:cytosol"/>
    <property type="evidence" value="ECO:0007669"/>
    <property type="project" value="TreeGrafter"/>
</dbReference>
<dbReference type="GO" id="GO:0004830">
    <property type="term" value="F:tryptophan-tRNA ligase activity"/>
    <property type="evidence" value="ECO:0007669"/>
    <property type="project" value="UniProtKB-UniRule"/>
</dbReference>
<evidence type="ECO:0000256" key="4">
    <source>
        <dbReference type="ARBA" id="ARBA00022741"/>
    </source>
</evidence>
<dbReference type="Pfam" id="PF00579">
    <property type="entry name" value="tRNA-synt_1b"/>
    <property type="match status" value="1"/>
</dbReference>
<comment type="similarity">
    <text evidence="1 10">Belongs to the class-I aminoacyl-tRNA synthetase family.</text>
</comment>
<keyword evidence="6 10" id="KW-0648">Protein biosynthesis</keyword>
<dbReference type="EMBL" id="CP002432">
    <property type="protein sequence ID" value="ADU66842.1"/>
    <property type="molecule type" value="Genomic_DNA"/>
</dbReference>
<gene>
    <name evidence="11" type="ordered locus">Selin_2122</name>
</gene>
<dbReference type="eggNOG" id="COG0180">
    <property type="taxonomic scope" value="Bacteria"/>
</dbReference>
<comment type="catalytic activity">
    <reaction evidence="8">
        <text>tRNA(Trp) + L-tryptophan + ATP = L-tryptophyl-tRNA(Trp) + AMP + diphosphate + H(+)</text>
        <dbReference type="Rhea" id="RHEA:24080"/>
        <dbReference type="Rhea" id="RHEA-COMP:9671"/>
        <dbReference type="Rhea" id="RHEA-COMP:9705"/>
        <dbReference type="ChEBI" id="CHEBI:15378"/>
        <dbReference type="ChEBI" id="CHEBI:30616"/>
        <dbReference type="ChEBI" id="CHEBI:33019"/>
        <dbReference type="ChEBI" id="CHEBI:57912"/>
        <dbReference type="ChEBI" id="CHEBI:78442"/>
        <dbReference type="ChEBI" id="CHEBI:78535"/>
        <dbReference type="ChEBI" id="CHEBI:456215"/>
        <dbReference type="EC" id="6.1.1.2"/>
    </reaction>
</comment>
<dbReference type="NCBIfam" id="TIGR00233">
    <property type="entry name" value="trpS"/>
    <property type="match status" value="1"/>
</dbReference>
<dbReference type="OrthoDB" id="9801042at2"/>
<evidence type="ECO:0000256" key="9">
    <source>
        <dbReference type="NCBIfam" id="TIGR00233"/>
    </source>
</evidence>
<dbReference type="GO" id="GO:0005524">
    <property type="term" value="F:ATP binding"/>
    <property type="evidence" value="ECO:0007669"/>
    <property type="project" value="UniProtKB-KW"/>
</dbReference>
<dbReference type="GO" id="GO:0006436">
    <property type="term" value="P:tryptophanyl-tRNA aminoacylation"/>
    <property type="evidence" value="ECO:0007669"/>
    <property type="project" value="UniProtKB-UniRule"/>
</dbReference>
<dbReference type="Gene3D" id="1.10.240.10">
    <property type="entry name" value="Tyrosyl-Transfer RNA Synthetase"/>
    <property type="match status" value="1"/>
</dbReference>
<dbReference type="InterPro" id="IPR014729">
    <property type="entry name" value="Rossmann-like_a/b/a_fold"/>
</dbReference>
<dbReference type="Proteomes" id="UP000002572">
    <property type="component" value="Chromosome"/>
</dbReference>
<organism evidence="11 12">
    <name type="scientific">Desulfurispirillum indicum (strain ATCC BAA-1389 / DSM 22839 / S5)</name>
    <dbReference type="NCBI Taxonomy" id="653733"/>
    <lineage>
        <taxon>Bacteria</taxon>
        <taxon>Pseudomonadati</taxon>
        <taxon>Chrysiogenota</taxon>
        <taxon>Chrysiogenia</taxon>
        <taxon>Chrysiogenales</taxon>
        <taxon>Chrysiogenaceae</taxon>
        <taxon>Desulfurispirillum</taxon>
    </lineage>
</organism>
<evidence type="ECO:0000256" key="3">
    <source>
        <dbReference type="ARBA" id="ARBA00022598"/>
    </source>
</evidence>
<dbReference type="InterPro" id="IPR002305">
    <property type="entry name" value="aa-tRNA-synth_Ic"/>
</dbReference>
<dbReference type="InterPro" id="IPR001412">
    <property type="entry name" value="aa-tRNA-synth_I_CS"/>
</dbReference>
<dbReference type="FunCoup" id="E6W388">
    <property type="interactions" value="450"/>
</dbReference>
<dbReference type="KEGG" id="din:Selin_2122"/>
<dbReference type="InParanoid" id="E6W388"/>
<evidence type="ECO:0000256" key="10">
    <source>
        <dbReference type="RuleBase" id="RU363036"/>
    </source>
</evidence>
<keyword evidence="4 10" id="KW-0547">Nucleotide-binding</keyword>
<evidence type="ECO:0000256" key="2">
    <source>
        <dbReference type="ARBA" id="ARBA00013161"/>
    </source>
</evidence>
<dbReference type="PROSITE" id="PS00178">
    <property type="entry name" value="AA_TRNA_LIGASE_I"/>
    <property type="match status" value="1"/>
</dbReference>
<evidence type="ECO:0000256" key="5">
    <source>
        <dbReference type="ARBA" id="ARBA00022840"/>
    </source>
</evidence>
<dbReference type="InterPro" id="IPR050203">
    <property type="entry name" value="Trp-tRNA_synthetase"/>
</dbReference>
<dbReference type="CDD" id="cd00806">
    <property type="entry name" value="TrpRS_core"/>
    <property type="match status" value="1"/>
</dbReference>
<proteinExistence type="inferred from homology"/>
<evidence type="ECO:0000256" key="7">
    <source>
        <dbReference type="ARBA" id="ARBA00023146"/>
    </source>
</evidence>
<reference evidence="11 12" key="1">
    <citation type="submission" date="2010-12" db="EMBL/GenBank/DDBJ databases">
        <title>Complete sequence of Desulfurispirillum indicum S5.</title>
        <authorList>
            <consortium name="US DOE Joint Genome Institute"/>
            <person name="Lucas S."/>
            <person name="Copeland A."/>
            <person name="Lapidus A."/>
            <person name="Cheng J.-F."/>
            <person name="Goodwin L."/>
            <person name="Pitluck S."/>
            <person name="Chertkov O."/>
            <person name="Held B."/>
            <person name="Detter J.C."/>
            <person name="Han C."/>
            <person name="Tapia R."/>
            <person name="Land M."/>
            <person name="Hauser L."/>
            <person name="Kyrpides N."/>
            <person name="Ivanova N."/>
            <person name="Mikhailova N."/>
            <person name="Haggblom M."/>
            <person name="Rauschenbach I."/>
            <person name="Bini E."/>
            <person name="Woyke T."/>
        </authorList>
    </citation>
    <scope>NUCLEOTIDE SEQUENCE [LARGE SCALE GENOMIC DNA]</scope>
    <source>
        <strain evidence="12">ATCC BAA-1389 / DSM 22839 / S5</strain>
    </source>
</reference>
<accession>E6W388</accession>
<sequence length="327" mass="36809">MKKSILSGMRPTGKLHLGNYFGALQNWVLLQNEGYDCHFFVADWHAITTKHDETGGIRENSIAMVKDWLAAGLDPDKSTIFVQSLVKQHAELFTILAMITPVGWLERCPTYKEQKEQLGESKTANYGFLGYPVLQAADILMYDPDFVPVGEDQLPHLEITREIARRFNFLYGETFKEPQAKLTEVPKLPGTDGRKMSKSYGNVIDLCEGSDELWQKTRMMVTDPARVRKTDPGDPKLCSVFDFHKLFSPQEQRDEVCAGCTGATIGCMDCKKMLFANLDSFIAPMRERRAAISDQAALDIMHQGSLRAAAVAEAHMKRVRSHMSLEI</sequence>
<name>E6W388_DESIS</name>
<dbReference type="InterPro" id="IPR002306">
    <property type="entry name" value="Trp-tRNA-ligase"/>
</dbReference>
<dbReference type="SUPFAM" id="SSF52374">
    <property type="entry name" value="Nucleotidylyl transferase"/>
    <property type="match status" value="1"/>
</dbReference>
<evidence type="ECO:0000256" key="1">
    <source>
        <dbReference type="ARBA" id="ARBA00005594"/>
    </source>
</evidence>
<keyword evidence="12" id="KW-1185">Reference proteome</keyword>
<dbReference type="Gene3D" id="3.40.50.620">
    <property type="entry name" value="HUPs"/>
    <property type="match status" value="1"/>
</dbReference>
<dbReference type="PANTHER" id="PTHR43766:SF1">
    <property type="entry name" value="TRYPTOPHAN--TRNA LIGASE, MITOCHONDRIAL"/>
    <property type="match status" value="1"/>
</dbReference>
<keyword evidence="7 10" id="KW-0030">Aminoacyl-tRNA synthetase</keyword>
<dbReference type="RefSeq" id="WP_013506721.1">
    <property type="nucleotide sequence ID" value="NC_014836.1"/>
</dbReference>
<dbReference type="FunFam" id="1.10.240.10:FF:000005">
    <property type="entry name" value="Tryptophan--tRNA ligase"/>
    <property type="match status" value="1"/>
</dbReference>